<feature type="domain" description="D-isomer specific 2-hydroxyacid dehydrogenase NAD-binding" evidence="7">
    <location>
        <begin position="111"/>
        <end position="285"/>
    </location>
</feature>
<reference evidence="9" key="1">
    <citation type="submission" date="2020-01" db="EMBL/GenBank/DDBJ databases">
        <title>Sphingomonas sp. strain CSW-10.</title>
        <authorList>
            <person name="Chen W.-M."/>
        </authorList>
    </citation>
    <scope>NUCLEOTIDE SEQUENCE [LARGE SCALE GENOMIC DNA]</scope>
    <source>
        <strain evidence="9">FSY-8</strain>
    </source>
</reference>
<dbReference type="SUPFAM" id="SSF51735">
    <property type="entry name" value="NAD(P)-binding Rossmann-fold domains"/>
    <property type="match status" value="1"/>
</dbReference>
<dbReference type="PROSITE" id="PS00065">
    <property type="entry name" value="D_2_HYDROXYACID_DH_1"/>
    <property type="match status" value="1"/>
</dbReference>
<keyword evidence="9" id="KW-1185">Reference proteome</keyword>
<evidence type="ECO:0000256" key="2">
    <source>
        <dbReference type="ARBA" id="ARBA00022605"/>
    </source>
</evidence>
<dbReference type="Gene3D" id="3.40.50.720">
    <property type="entry name" value="NAD(P)-binding Rossmann-like Domain"/>
    <property type="match status" value="2"/>
</dbReference>
<evidence type="ECO:0000256" key="4">
    <source>
        <dbReference type="ARBA" id="ARBA00023027"/>
    </source>
</evidence>
<organism evidence="8 9">
    <name type="scientific">Novosphingobium ovatum</name>
    <dbReference type="NCBI Taxonomy" id="1908523"/>
    <lineage>
        <taxon>Bacteria</taxon>
        <taxon>Pseudomonadati</taxon>
        <taxon>Pseudomonadota</taxon>
        <taxon>Alphaproteobacteria</taxon>
        <taxon>Sphingomonadales</taxon>
        <taxon>Sphingomonadaceae</taxon>
        <taxon>Novosphingobium</taxon>
    </lineage>
</organism>
<dbReference type="InterPro" id="IPR006140">
    <property type="entry name" value="D-isomer_DH_NAD-bd"/>
</dbReference>
<keyword evidence="2" id="KW-0028">Amino-acid biosynthesis</keyword>
<accession>A0ABW9X986</accession>
<keyword evidence="4" id="KW-0520">NAD</keyword>
<sequence>MAAPHIAIFGRALAPQAMALAQEAGARVTTTDTYLRGPDLERFMQENNPDAIILRLGEVTEAAMANAPNLRIIAKHGVGYDTIDVAAATRRNILVTIARGANAISVAEHALALILGVARGIAYQDARIRSGHWDKAFFMGSELNGKVLGVVGLGAIGHALARICAALDMAVQVFDPALPQDAPLDYRRVDSLDQLLATSDVVSLHCPLTPATRNMISADKLALMKPGAILVNTARGGLIDLEALADALEGKQIGGAGLDTFPVEPPELSERVRGLSNLVISPHIGASTIEAGQRVGTMVMQQVLDHLAGRDIERAVAVNAIAG</sequence>
<dbReference type="PROSITE" id="PS00670">
    <property type="entry name" value="D_2_HYDROXYACID_DH_2"/>
    <property type="match status" value="1"/>
</dbReference>
<dbReference type="PROSITE" id="PS00671">
    <property type="entry name" value="D_2_HYDROXYACID_DH_3"/>
    <property type="match status" value="1"/>
</dbReference>
<evidence type="ECO:0000256" key="1">
    <source>
        <dbReference type="ARBA" id="ARBA00005854"/>
    </source>
</evidence>
<feature type="domain" description="D-isomer specific 2-hydroxyacid dehydrogenase catalytic" evidence="6">
    <location>
        <begin position="8"/>
        <end position="316"/>
    </location>
</feature>
<comment type="caution">
    <text evidence="8">The sequence shown here is derived from an EMBL/GenBank/DDBJ whole genome shotgun (WGS) entry which is preliminary data.</text>
</comment>
<comment type="similarity">
    <text evidence="1 5">Belongs to the D-isomer specific 2-hydroxyacid dehydrogenase family.</text>
</comment>
<dbReference type="SUPFAM" id="SSF52283">
    <property type="entry name" value="Formate/glycerate dehydrogenase catalytic domain-like"/>
    <property type="match status" value="1"/>
</dbReference>
<evidence type="ECO:0000256" key="3">
    <source>
        <dbReference type="ARBA" id="ARBA00023002"/>
    </source>
</evidence>
<dbReference type="InterPro" id="IPR006139">
    <property type="entry name" value="D-isomer_2_OHA_DH_cat_dom"/>
</dbReference>
<evidence type="ECO:0000259" key="7">
    <source>
        <dbReference type="Pfam" id="PF02826"/>
    </source>
</evidence>
<dbReference type="PANTHER" id="PTHR42789:SF1">
    <property type="entry name" value="D-ISOMER SPECIFIC 2-HYDROXYACID DEHYDROGENASE FAMILY PROTEIN (AFU_ORTHOLOGUE AFUA_6G10090)"/>
    <property type="match status" value="1"/>
</dbReference>
<evidence type="ECO:0000313" key="9">
    <source>
        <dbReference type="Proteomes" id="UP000753724"/>
    </source>
</evidence>
<evidence type="ECO:0000259" key="6">
    <source>
        <dbReference type="Pfam" id="PF00389"/>
    </source>
</evidence>
<dbReference type="Proteomes" id="UP000753724">
    <property type="component" value="Unassembled WGS sequence"/>
</dbReference>
<protein>
    <submittedName>
        <fullName evidence="8">3-phosphoglycerate dehydrogenase</fullName>
    </submittedName>
</protein>
<gene>
    <name evidence="8" type="ORF">GTZ99_00835</name>
</gene>
<dbReference type="EMBL" id="JAAAPO010000001">
    <property type="protein sequence ID" value="NBC35099.1"/>
    <property type="molecule type" value="Genomic_DNA"/>
</dbReference>
<proteinExistence type="inferred from homology"/>
<dbReference type="InterPro" id="IPR029752">
    <property type="entry name" value="D-isomer_DH_CS1"/>
</dbReference>
<dbReference type="PANTHER" id="PTHR42789">
    <property type="entry name" value="D-ISOMER SPECIFIC 2-HYDROXYACID DEHYDROGENASE FAMILY PROTEIN (AFU_ORTHOLOGUE AFUA_6G10090)"/>
    <property type="match status" value="1"/>
</dbReference>
<dbReference type="Pfam" id="PF02826">
    <property type="entry name" value="2-Hacid_dh_C"/>
    <property type="match status" value="1"/>
</dbReference>
<evidence type="ECO:0000313" key="8">
    <source>
        <dbReference type="EMBL" id="NBC35099.1"/>
    </source>
</evidence>
<evidence type="ECO:0000256" key="5">
    <source>
        <dbReference type="RuleBase" id="RU003719"/>
    </source>
</evidence>
<name>A0ABW9X986_9SPHN</name>
<dbReference type="Pfam" id="PF00389">
    <property type="entry name" value="2-Hacid_dh"/>
    <property type="match status" value="1"/>
</dbReference>
<dbReference type="InterPro" id="IPR036291">
    <property type="entry name" value="NAD(P)-bd_dom_sf"/>
</dbReference>
<dbReference type="InterPro" id="IPR050857">
    <property type="entry name" value="D-2-hydroxyacid_DH"/>
</dbReference>
<dbReference type="InterPro" id="IPR029753">
    <property type="entry name" value="D-isomer_DH_CS"/>
</dbReference>
<keyword evidence="3 5" id="KW-0560">Oxidoreductase</keyword>
<dbReference type="CDD" id="cd12173">
    <property type="entry name" value="PGDH_4"/>
    <property type="match status" value="1"/>
</dbReference>